<evidence type="ECO:0000256" key="2">
    <source>
        <dbReference type="ARBA" id="ARBA00022448"/>
    </source>
</evidence>
<keyword evidence="4 8" id="KW-0812">Transmembrane</keyword>
<feature type="transmembrane region" description="Helical" evidence="8">
    <location>
        <begin position="250"/>
        <end position="267"/>
    </location>
</feature>
<gene>
    <name evidence="10" type="ORF">SD28_01280</name>
</gene>
<proteinExistence type="predicted"/>
<feature type="transmembrane region" description="Helical" evidence="8">
    <location>
        <begin position="382"/>
        <end position="402"/>
    </location>
</feature>
<evidence type="ECO:0000256" key="4">
    <source>
        <dbReference type="ARBA" id="ARBA00022692"/>
    </source>
</evidence>
<keyword evidence="6 8" id="KW-1133">Transmembrane helix</keyword>
<keyword evidence="2" id="KW-0813">Transport</keyword>
<evidence type="ECO:0000313" key="10">
    <source>
        <dbReference type="EMBL" id="AJC48386.1"/>
    </source>
</evidence>
<dbReference type="GO" id="GO:0015293">
    <property type="term" value="F:symporter activity"/>
    <property type="evidence" value="ECO:0007669"/>
    <property type="project" value="UniProtKB-KW"/>
</dbReference>
<feature type="domain" description="Major facilitator superfamily (MFS) profile" evidence="9">
    <location>
        <begin position="25"/>
        <end position="433"/>
    </location>
</feature>
<dbReference type="InterPro" id="IPR036259">
    <property type="entry name" value="MFS_trans_sf"/>
</dbReference>
<feature type="transmembrane region" description="Helical" evidence="8">
    <location>
        <begin position="164"/>
        <end position="185"/>
    </location>
</feature>
<accession>A0A0A8E8A5</accession>
<feature type="transmembrane region" description="Helical" evidence="8">
    <location>
        <begin position="408"/>
        <end position="427"/>
    </location>
</feature>
<feature type="transmembrane region" description="Helical" evidence="8">
    <location>
        <begin position="197"/>
        <end position="216"/>
    </location>
</feature>
<reference evidence="10 11" key="1">
    <citation type="submission" date="2014-12" db="EMBL/GenBank/DDBJ databases">
        <title>Complete genome sequence of Francisella guanzhouensis strain 08HL01032 isolated from air-conditioning system in China.</title>
        <authorList>
            <person name="Svensson D."/>
            <person name="Ohrman C."/>
            <person name="Backman S."/>
            <person name="Karlsson E."/>
            <person name="Nilsson E."/>
            <person name="Bystrom M."/>
            <person name="Larkeryd A."/>
            <person name="Stenberg P."/>
            <person name="Scholtz H.C."/>
            <person name="Forsman M."/>
            <person name="Sjodin A."/>
        </authorList>
    </citation>
    <scope>NUCLEOTIDE SEQUENCE [LARGE SCALE GENOMIC DNA]</scope>
    <source>
        <strain evidence="10 11">08HL01032</strain>
    </source>
</reference>
<dbReference type="Gene3D" id="1.20.1250.20">
    <property type="entry name" value="MFS general substrate transporter like domains"/>
    <property type="match status" value="2"/>
</dbReference>
<feature type="transmembrane region" description="Helical" evidence="8">
    <location>
        <begin position="317"/>
        <end position="337"/>
    </location>
</feature>
<dbReference type="InterPro" id="IPR005828">
    <property type="entry name" value="MFS_sugar_transport-like"/>
</dbReference>
<evidence type="ECO:0000256" key="6">
    <source>
        <dbReference type="ARBA" id="ARBA00022989"/>
    </source>
</evidence>
<dbReference type="GO" id="GO:0005886">
    <property type="term" value="C:plasma membrane"/>
    <property type="evidence" value="ECO:0007669"/>
    <property type="project" value="UniProtKB-SubCell"/>
</dbReference>
<dbReference type="SUPFAM" id="SSF103473">
    <property type="entry name" value="MFS general substrate transporter"/>
    <property type="match status" value="1"/>
</dbReference>
<keyword evidence="5" id="KW-0769">Symport</keyword>
<feature type="transmembrane region" description="Helical" evidence="8">
    <location>
        <begin position="61"/>
        <end position="85"/>
    </location>
</feature>
<keyword evidence="3" id="KW-1003">Cell membrane</keyword>
<feature type="transmembrane region" description="Helical" evidence="8">
    <location>
        <begin position="25"/>
        <end position="46"/>
    </location>
</feature>
<dbReference type="AlphaFoldDB" id="A0A0A8E8A5"/>
<dbReference type="InterPro" id="IPR011701">
    <property type="entry name" value="MFS"/>
</dbReference>
<feature type="transmembrane region" description="Helical" evidence="8">
    <location>
        <begin position="97"/>
        <end position="118"/>
    </location>
</feature>
<dbReference type="PANTHER" id="PTHR43528:SF1">
    <property type="entry name" value="ALPHA-KETOGLUTARATE PERMEASE"/>
    <property type="match status" value="1"/>
</dbReference>
<evidence type="ECO:0000259" key="9">
    <source>
        <dbReference type="PROSITE" id="PS50850"/>
    </source>
</evidence>
<dbReference type="InterPro" id="IPR020846">
    <property type="entry name" value="MFS_dom"/>
</dbReference>
<protein>
    <recommendedName>
        <fullName evidence="9">Major facilitator superfamily (MFS) profile domain-containing protein</fullName>
    </recommendedName>
</protein>
<dbReference type="Pfam" id="PF00083">
    <property type="entry name" value="Sugar_tr"/>
    <property type="match status" value="1"/>
</dbReference>
<dbReference type="KEGG" id="fgu:SD28_01280"/>
<evidence type="ECO:0000256" key="3">
    <source>
        <dbReference type="ARBA" id="ARBA00022475"/>
    </source>
</evidence>
<comment type="subcellular location">
    <subcellularLocation>
        <location evidence="1">Cell membrane</location>
        <topology evidence="1">Multi-pass membrane protein</topology>
    </subcellularLocation>
</comment>
<sequence length="438" mass="48522">MINSSTNIYLIRMVKQLTPSQRKKTIFITNLGAVLEWFEFSLYGYLSTYLSILFFPKEDQTVALITVFGIFAASYIMRPLGGFFFGSLGDRFGRRYAITLSMMLMCVPMLIMTIMPTYASGGIWAIFILLFARMLQGFSVGGEYSGVLVALAESASSRYRGFTTALAGLASQIGVIISASTIGVLSTFLTKEQMLAYGWRIAFGVGLILAAVSIILQKKAKETPFFKSIKNEDQLSKTPLKDALKGPKMPLVWTFVITGYVGIAYYMMATFLPNILITSREFDVNKIMFITVIVSTLYAVVLPIFGWLSDIWGRKPFLYIPIILIVILSFPMFIFFNKGNLKSILVLELILALLISAMTAAFQIAVTELFPTSHRYSGMSAAYNLGNALFAGTTPMICIWLISLTNSSYAPAFYLAITSIITLGVIYKMPETVSSANF</sequence>
<evidence type="ECO:0000256" key="5">
    <source>
        <dbReference type="ARBA" id="ARBA00022847"/>
    </source>
</evidence>
<dbReference type="EMBL" id="CP010427">
    <property type="protein sequence ID" value="AJC48386.1"/>
    <property type="molecule type" value="Genomic_DNA"/>
</dbReference>
<evidence type="ECO:0000256" key="1">
    <source>
        <dbReference type="ARBA" id="ARBA00004651"/>
    </source>
</evidence>
<dbReference type="PROSITE" id="PS50850">
    <property type="entry name" value="MFS"/>
    <property type="match status" value="1"/>
</dbReference>
<dbReference type="HOGENOM" id="CLU_001265_39_0_6"/>
<evidence type="ECO:0000256" key="8">
    <source>
        <dbReference type="SAM" id="Phobius"/>
    </source>
</evidence>
<keyword evidence="11" id="KW-1185">Reference proteome</keyword>
<dbReference type="PANTHER" id="PTHR43528">
    <property type="entry name" value="ALPHA-KETOGLUTARATE PERMEASE"/>
    <property type="match status" value="1"/>
</dbReference>
<keyword evidence="7 8" id="KW-0472">Membrane</keyword>
<evidence type="ECO:0000313" key="11">
    <source>
        <dbReference type="Proteomes" id="UP000031104"/>
    </source>
</evidence>
<dbReference type="STRING" id="594679.SD28_01280"/>
<feature type="transmembrane region" description="Helical" evidence="8">
    <location>
        <begin position="349"/>
        <end position="370"/>
    </location>
</feature>
<dbReference type="Proteomes" id="UP000031104">
    <property type="component" value="Chromosome"/>
</dbReference>
<evidence type="ECO:0000256" key="7">
    <source>
        <dbReference type="ARBA" id="ARBA00023136"/>
    </source>
</evidence>
<organism evidence="10 11">
    <name type="scientific">Allofrancisella guangzhouensis</name>
    <dbReference type="NCBI Taxonomy" id="594679"/>
    <lineage>
        <taxon>Bacteria</taxon>
        <taxon>Pseudomonadati</taxon>
        <taxon>Pseudomonadota</taxon>
        <taxon>Gammaproteobacteria</taxon>
        <taxon>Thiotrichales</taxon>
        <taxon>Francisellaceae</taxon>
        <taxon>Allofrancisella</taxon>
    </lineage>
</organism>
<dbReference type="InterPro" id="IPR051084">
    <property type="entry name" value="H+-coupled_symporters"/>
</dbReference>
<feature type="transmembrane region" description="Helical" evidence="8">
    <location>
        <begin position="287"/>
        <end position="305"/>
    </location>
</feature>
<dbReference type="Pfam" id="PF07690">
    <property type="entry name" value="MFS_1"/>
    <property type="match status" value="1"/>
</dbReference>
<name>A0A0A8E8A5_9GAMM</name>